<dbReference type="GO" id="GO:0005524">
    <property type="term" value="F:ATP binding"/>
    <property type="evidence" value="ECO:0007669"/>
    <property type="project" value="UniProtKB-UniRule"/>
</dbReference>
<protein>
    <recommendedName>
        <fullName evidence="1">non-specific serine/threonine protein kinase</fullName>
        <ecNumber evidence="1">2.7.11.1</ecNumber>
    </recommendedName>
</protein>
<keyword evidence="10" id="KW-1133">Transmembrane helix</keyword>
<dbReference type="Gene3D" id="3.30.200.20">
    <property type="entry name" value="Phosphorylase Kinase, domain 1"/>
    <property type="match status" value="1"/>
</dbReference>
<evidence type="ECO:0000256" key="2">
    <source>
        <dbReference type="ARBA" id="ARBA00022527"/>
    </source>
</evidence>
<dbReference type="PROSITE" id="PS00108">
    <property type="entry name" value="PROTEIN_KINASE_ST"/>
    <property type="match status" value="1"/>
</dbReference>
<evidence type="ECO:0000256" key="9">
    <source>
        <dbReference type="PROSITE-ProRule" id="PRU10141"/>
    </source>
</evidence>
<dbReference type="InterPro" id="IPR011009">
    <property type="entry name" value="Kinase-like_dom_sf"/>
</dbReference>
<keyword evidence="2 12" id="KW-0723">Serine/threonine-protein kinase</keyword>
<name>A0A3D8TEN9_GARVA</name>
<evidence type="ECO:0000256" key="7">
    <source>
        <dbReference type="ARBA" id="ARBA00047899"/>
    </source>
</evidence>
<evidence type="ECO:0000313" key="12">
    <source>
        <dbReference type="EMBL" id="RFD77138.1"/>
    </source>
</evidence>
<dbReference type="RefSeq" id="WP_102704782.1">
    <property type="nucleotide sequence ID" value="NZ_JABUHF010000001.1"/>
</dbReference>
<dbReference type="SUPFAM" id="SSF56112">
    <property type="entry name" value="Protein kinase-like (PK-like)"/>
    <property type="match status" value="1"/>
</dbReference>
<dbReference type="PROSITE" id="PS50011">
    <property type="entry name" value="PROTEIN_KINASE_DOM"/>
    <property type="match status" value="1"/>
</dbReference>
<dbReference type="GO" id="GO:0004674">
    <property type="term" value="F:protein serine/threonine kinase activity"/>
    <property type="evidence" value="ECO:0007669"/>
    <property type="project" value="UniProtKB-KW"/>
</dbReference>
<evidence type="ECO:0000256" key="6">
    <source>
        <dbReference type="ARBA" id="ARBA00022840"/>
    </source>
</evidence>
<dbReference type="InterPro" id="IPR017441">
    <property type="entry name" value="Protein_kinase_ATP_BS"/>
</dbReference>
<evidence type="ECO:0000256" key="3">
    <source>
        <dbReference type="ARBA" id="ARBA00022679"/>
    </source>
</evidence>
<keyword evidence="4 9" id="KW-0547">Nucleotide-binding</keyword>
<dbReference type="InterPro" id="IPR008271">
    <property type="entry name" value="Ser/Thr_kinase_AS"/>
</dbReference>
<feature type="transmembrane region" description="Helical" evidence="10">
    <location>
        <begin position="377"/>
        <end position="397"/>
    </location>
</feature>
<dbReference type="Gene3D" id="1.10.510.10">
    <property type="entry name" value="Transferase(Phosphotransferase) domain 1"/>
    <property type="match status" value="1"/>
</dbReference>
<gene>
    <name evidence="12" type="ORF">AXE73_00490</name>
</gene>
<evidence type="ECO:0000313" key="13">
    <source>
        <dbReference type="Proteomes" id="UP000258533"/>
    </source>
</evidence>
<keyword evidence="3" id="KW-0808">Transferase</keyword>
<sequence>MVCVGGKYQLLGKLGSGGTSSVYLAVDNVLHKKWAVKETSDEHLDSDKKALILQSLRAEVEVLNHCNHPCIPRIVDFFEENGRAYAVRDYVEGSSLKTIITQSGVIAPSQVCALGIQLCELLQYLHSLNPAVVYCDLKPSNVMISNDSSVHLIDFGSALELKGEDGVLVQPSRFKQDARFATCGFAAPELFEQGAKIGIFTDVYALGATLFYALTGTCYCESSNCSDSSLSFNNSDFSSFSSNQTLDFKDSNKSHPLTNFDLSCDDCDSGVRYVLMRALAHNPKDRYEDCAEFSQALKDCLEDLEFGEKVESNMGESGLVLRNKERARGAQTRKKYDASRSSHALSRLRVESGNQNIGKRHKKNGVKNGVKNGKKNIFKIVCCALMAFIGCIVFAFACKSVITNASRAKVSELRSYVKSGNIPTKNKNASNITSSVQEYKKYMSKAAKSTDSKQIVEYVNKAMSLQVKLFNANVQPISIQPALRLLVNQIEDFRWSASEREDFTSFVNKYKSDLKKSEDWYELCLSVGKAYWYYGVKDKEESSSANRKERIEQSAKWFEEALKGVKAKDYESALMYSTLGKGYLDLTNYSQAKPKPKVREYAGKLCAFVENAKKNENEIVKIDASEIVFESLNSWSAQFKADGVNQDIVEKIFDDALDLARSLKSQNKNVDNRVKSIMSQADPLIDSIENAFDNSGA</sequence>
<proteinExistence type="predicted"/>
<dbReference type="Pfam" id="PF00069">
    <property type="entry name" value="Pkinase"/>
    <property type="match status" value="1"/>
</dbReference>
<dbReference type="PANTHER" id="PTHR24363:SF0">
    <property type="entry name" value="SERINE_THREONINE KINASE LIKE DOMAIN CONTAINING 1"/>
    <property type="match status" value="1"/>
</dbReference>
<dbReference type="EMBL" id="LRTT01000001">
    <property type="protein sequence ID" value="RFD77138.1"/>
    <property type="molecule type" value="Genomic_DNA"/>
</dbReference>
<accession>A0A3D8TEN9</accession>
<comment type="catalytic activity">
    <reaction evidence="8">
        <text>L-seryl-[protein] + ATP = O-phospho-L-seryl-[protein] + ADP + H(+)</text>
        <dbReference type="Rhea" id="RHEA:17989"/>
        <dbReference type="Rhea" id="RHEA-COMP:9863"/>
        <dbReference type="Rhea" id="RHEA-COMP:11604"/>
        <dbReference type="ChEBI" id="CHEBI:15378"/>
        <dbReference type="ChEBI" id="CHEBI:29999"/>
        <dbReference type="ChEBI" id="CHEBI:30616"/>
        <dbReference type="ChEBI" id="CHEBI:83421"/>
        <dbReference type="ChEBI" id="CHEBI:456216"/>
        <dbReference type="EC" id="2.7.11.1"/>
    </reaction>
</comment>
<organism evidence="12 13">
    <name type="scientific">Gardnerella vaginalis</name>
    <dbReference type="NCBI Taxonomy" id="2702"/>
    <lineage>
        <taxon>Bacteria</taxon>
        <taxon>Bacillati</taxon>
        <taxon>Actinomycetota</taxon>
        <taxon>Actinomycetes</taxon>
        <taxon>Bifidobacteriales</taxon>
        <taxon>Bifidobacteriaceae</taxon>
        <taxon>Gardnerella</taxon>
    </lineage>
</organism>
<dbReference type="CDD" id="cd14014">
    <property type="entry name" value="STKc_PknB_like"/>
    <property type="match status" value="1"/>
</dbReference>
<dbReference type="InterPro" id="IPR000719">
    <property type="entry name" value="Prot_kinase_dom"/>
</dbReference>
<dbReference type="EC" id="2.7.11.1" evidence="1"/>
<evidence type="ECO:0000256" key="4">
    <source>
        <dbReference type="ARBA" id="ARBA00022741"/>
    </source>
</evidence>
<comment type="caution">
    <text evidence="12">The sequence shown here is derived from an EMBL/GenBank/DDBJ whole genome shotgun (WGS) entry which is preliminary data.</text>
</comment>
<keyword evidence="5 12" id="KW-0418">Kinase</keyword>
<feature type="binding site" evidence="9">
    <location>
        <position position="37"/>
    </location>
    <ligand>
        <name>ATP</name>
        <dbReference type="ChEBI" id="CHEBI:30616"/>
    </ligand>
</feature>
<evidence type="ECO:0000259" key="11">
    <source>
        <dbReference type="PROSITE" id="PS50011"/>
    </source>
</evidence>
<evidence type="ECO:0000256" key="5">
    <source>
        <dbReference type="ARBA" id="ARBA00022777"/>
    </source>
</evidence>
<evidence type="ECO:0000256" key="10">
    <source>
        <dbReference type="SAM" id="Phobius"/>
    </source>
</evidence>
<keyword evidence="10" id="KW-0812">Transmembrane</keyword>
<evidence type="ECO:0000256" key="8">
    <source>
        <dbReference type="ARBA" id="ARBA00048679"/>
    </source>
</evidence>
<keyword evidence="10" id="KW-0472">Membrane</keyword>
<comment type="catalytic activity">
    <reaction evidence="7">
        <text>L-threonyl-[protein] + ATP = O-phospho-L-threonyl-[protein] + ADP + H(+)</text>
        <dbReference type="Rhea" id="RHEA:46608"/>
        <dbReference type="Rhea" id="RHEA-COMP:11060"/>
        <dbReference type="Rhea" id="RHEA-COMP:11605"/>
        <dbReference type="ChEBI" id="CHEBI:15378"/>
        <dbReference type="ChEBI" id="CHEBI:30013"/>
        <dbReference type="ChEBI" id="CHEBI:30616"/>
        <dbReference type="ChEBI" id="CHEBI:61977"/>
        <dbReference type="ChEBI" id="CHEBI:456216"/>
        <dbReference type="EC" id="2.7.11.1"/>
    </reaction>
</comment>
<dbReference type="PROSITE" id="PS00107">
    <property type="entry name" value="PROTEIN_KINASE_ATP"/>
    <property type="match status" value="1"/>
</dbReference>
<dbReference type="AlphaFoldDB" id="A0A3D8TEN9"/>
<dbReference type="Proteomes" id="UP000258533">
    <property type="component" value="Unassembled WGS sequence"/>
</dbReference>
<keyword evidence="6 9" id="KW-0067">ATP-binding</keyword>
<reference evidence="12 13" key="1">
    <citation type="submission" date="2016-02" db="EMBL/GenBank/DDBJ databases">
        <title>Gardnerella vaginalis Subgroups Defined by cpn60 Sequencing and Sialidase Activity in Isolates from Canada, Belgium and Kenya.</title>
        <authorList>
            <person name="Schellenberg J."/>
            <person name="Paramel Jayaprakash T."/>
            <person name="Withana Gamage N."/>
            <person name="Patterson M.H."/>
            <person name="Vaneechoutte M."/>
            <person name="Hill J.E."/>
        </authorList>
    </citation>
    <scope>NUCLEOTIDE SEQUENCE [LARGE SCALE GENOMIC DNA]</scope>
    <source>
        <strain evidence="12 13">N144</strain>
    </source>
</reference>
<dbReference type="PANTHER" id="PTHR24363">
    <property type="entry name" value="SERINE/THREONINE PROTEIN KINASE"/>
    <property type="match status" value="1"/>
</dbReference>
<feature type="domain" description="Protein kinase" evidence="11">
    <location>
        <begin position="8"/>
        <end position="298"/>
    </location>
</feature>
<dbReference type="SMART" id="SM00220">
    <property type="entry name" value="S_TKc"/>
    <property type="match status" value="1"/>
</dbReference>
<evidence type="ECO:0000256" key="1">
    <source>
        <dbReference type="ARBA" id="ARBA00012513"/>
    </source>
</evidence>